<accession>A0A6S5D6U5</accession>
<sequence>MIRLQYFARFREQLGIDSESLPWTPALASLRDLRDRLAERGEPWTTTLGHSGLMCARNEALCDLDEPLHDGDDVAFFPPVTGG</sequence>
<dbReference type="RefSeq" id="WP_043212402.1">
    <property type="nucleotide sequence ID" value="NZ_AP022055.1"/>
</dbReference>
<dbReference type="Gene3D" id="3.10.20.30">
    <property type="match status" value="1"/>
</dbReference>
<dbReference type="SUPFAM" id="SSF54285">
    <property type="entry name" value="MoaD/ThiS"/>
    <property type="match status" value="1"/>
</dbReference>
<dbReference type="GeneID" id="93544292"/>
<dbReference type="AlphaFoldDB" id="A0A6S5D6U5"/>
<reference evidence="1 2" key="1">
    <citation type="submission" date="2019-12" db="EMBL/GenBank/DDBJ databases">
        <title>complete genome sequences of Pseudomonas putida str. WP8-W18-CRE-01 isolated from wastewater treatment plant effluent.</title>
        <authorList>
            <person name="Sekizuka T."/>
            <person name="Itokawa K."/>
            <person name="Yatsu K."/>
            <person name="Inamine Y."/>
            <person name="Kuroda M."/>
        </authorList>
    </citation>
    <scope>NUCLEOTIDE SEQUENCE [LARGE SCALE GENOMIC DNA]</scope>
    <source>
        <strain evidence="1 2">WP8-W18-CRE-01</strain>
    </source>
</reference>
<dbReference type="EMBL" id="AP022227">
    <property type="protein sequence ID" value="BBT40325.1"/>
    <property type="molecule type" value="Genomic_DNA"/>
</dbReference>
<dbReference type="CDD" id="cd00754">
    <property type="entry name" value="Ubl_MoaD"/>
    <property type="match status" value="1"/>
</dbReference>
<dbReference type="InterPro" id="IPR003749">
    <property type="entry name" value="ThiS/MoaD-like"/>
</dbReference>
<dbReference type="Pfam" id="PF02597">
    <property type="entry name" value="ThiS"/>
    <property type="match status" value="1"/>
</dbReference>
<name>A0A6S5D6U5_PSEPU</name>
<organism evidence="1 2">
    <name type="scientific">Pseudomonas putida</name>
    <name type="common">Arthrobacter siderocapsulatus</name>
    <dbReference type="NCBI Taxonomy" id="303"/>
    <lineage>
        <taxon>Bacteria</taxon>
        <taxon>Pseudomonadati</taxon>
        <taxon>Pseudomonadota</taxon>
        <taxon>Gammaproteobacteria</taxon>
        <taxon>Pseudomonadales</taxon>
        <taxon>Pseudomonadaceae</taxon>
        <taxon>Pseudomonas</taxon>
    </lineage>
</organism>
<gene>
    <name evidence="1" type="primary">moaD</name>
    <name evidence="1" type="ORF">WP8W18C01_26660</name>
</gene>
<evidence type="ECO:0000313" key="1">
    <source>
        <dbReference type="EMBL" id="BBT40325.1"/>
    </source>
</evidence>
<dbReference type="InterPro" id="IPR016155">
    <property type="entry name" value="Mopterin_synth/thiamin_S_b"/>
</dbReference>
<evidence type="ECO:0000313" key="2">
    <source>
        <dbReference type="Proteomes" id="UP000515680"/>
    </source>
</evidence>
<dbReference type="Proteomes" id="UP000515680">
    <property type="component" value="Chromosome"/>
</dbReference>
<dbReference type="InterPro" id="IPR012675">
    <property type="entry name" value="Beta-grasp_dom_sf"/>
</dbReference>
<protein>
    <submittedName>
        <fullName evidence="1">Molybdopterin synthase sulfur carrier subunit</fullName>
    </submittedName>
</protein>
<proteinExistence type="predicted"/>